<dbReference type="InterPro" id="IPR050509">
    <property type="entry name" value="CoA-transferase_III"/>
</dbReference>
<dbReference type="InterPro" id="IPR023606">
    <property type="entry name" value="CoA-Trfase_III_dom_1_sf"/>
</dbReference>
<protein>
    <submittedName>
        <fullName evidence="2">CoA transferase</fullName>
    </submittedName>
</protein>
<dbReference type="AlphaFoldDB" id="A0A9X2PE32"/>
<dbReference type="Proteomes" id="UP001151088">
    <property type="component" value="Unassembled WGS sequence"/>
</dbReference>
<dbReference type="GO" id="GO:0016740">
    <property type="term" value="F:transferase activity"/>
    <property type="evidence" value="ECO:0007669"/>
    <property type="project" value="UniProtKB-KW"/>
</dbReference>
<dbReference type="Pfam" id="PF02515">
    <property type="entry name" value="CoA_transf_3"/>
    <property type="match status" value="1"/>
</dbReference>
<evidence type="ECO:0000256" key="1">
    <source>
        <dbReference type="ARBA" id="ARBA00022679"/>
    </source>
</evidence>
<keyword evidence="3" id="KW-1185">Reference proteome</keyword>
<sequence length="394" mass="42615">MNPLSLEGIRVVDFSWVMAGPMTTKMLGAMGAEIIKIESSTRPEFSVRDGMFAVINNNKKSCTLNITTPEGQEMIRELVRSSHVVVENFSSRVLAKYGLSYDTLREIRPDIIFVSASGMGRTGPEKDLLAYGSLLQGYSGRVGMIGEPNPALEAMGILPAWTDPITALWETTAILAAIRHWRQTGRGAYVDLSMLEATVALLPEALLHAALGRQVPERRSVTEAGAAPSGCFRCAGEDEWLALSVRTPQEWEGLRRVMGEAAPADAGLAGAQPRLAAKEDLNGRLAAWLRTRDAAATEAALHAAGVPASRSRHMAEIVDDPHMRARSMFQQIDGEVQMATLPWLADDRSAAGGAWRGDFAPTPAIGQHNDYVFGELLGLSPERRAELAEAGTIR</sequence>
<dbReference type="EMBL" id="JANTHZ010000004">
    <property type="protein sequence ID" value="MCS0495679.1"/>
    <property type="molecule type" value="Genomic_DNA"/>
</dbReference>
<dbReference type="Gene3D" id="3.40.50.10540">
    <property type="entry name" value="Crotonobetainyl-coa:carnitine coa-transferase, domain 1"/>
    <property type="match status" value="1"/>
</dbReference>
<dbReference type="PANTHER" id="PTHR48228:SF6">
    <property type="entry name" value="L-CARNITINE COA-TRANSFERASE"/>
    <property type="match status" value="1"/>
</dbReference>
<gene>
    <name evidence="2" type="ORF">NVS89_11265</name>
</gene>
<dbReference type="RefSeq" id="WP_258732845.1">
    <property type="nucleotide sequence ID" value="NZ_JANTHZ010000004.1"/>
</dbReference>
<dbReference type="PANTHER" id="PTHR48228">
    <property type="entry name" value="SUCCINYL-COA--D-CITRAMALATE COA-TRANSFERASE"/>
    <property type="match status" value="1"/>
</dbReference>
<evidence type="ECO:0000313" key="2">
    <source>
        <dbReference type="EMBL" id="MCS0495679.1"/>
    </source>
</evidence>
<evidence type="ECO:0000313" key="3">
    <source>
        <dbReference type="Proteomes" id="UP001151088"/>
    </source>
</evidence>
<keyword evidence="1 2" id="KW-0808">Transferase</keyword>
<dbReference type="InterPro" id="IPR003673">
    <property type="entry name" value="CoA-Trfase_fam_III"/>
</dbReference>
<organism evidence="2 3">
    <name type="scientific">Ancylobacter mangrovi</name>
    <dbReference type="NCBI Taxonomy" id="2972472"/>
    <lineage>
        <taxon>Bacteria</taxon>
        <taxon>Pseudomonadati</taxon>
        <taxon>Pseudomonadota</taxon>
        <taxon>Alphaproteobacteria</taxon>
        <taxon>Hyphomicrobiales</taxon>
        <taxon>Xanthobacteraceae</taxon>
        <taxon>Ancylobacter</taxon>
    </lineage>
</organism>
<dbReference type="Gene3D" id="3.30.1540.10">
    <property type="entry name" value="formyl-coa transferase, domain 3"/>
    <property type="match status" value="1"/>
</dbReference>
<reference evidence="2" key="1">
    <citation type="submission" date="2022-08" db="EMBL/GenBank/DDBJ databases">
        <authorList>
            <person name="Li F."/>
        </authorList>
    </citation>
    <scope>NUCLEOTIDE SEQUENCE</scope>
    <source>
        <strain evidence="2">MQZ15Z-1</strain>
    </source>
</reference>
<dbReference type="InterPro" id="IPR044855">
    <property type="entry name" value="CoA-Trfase_III_dom3_sf"/>
</dbReference>
<accession>A0A9X2PE32</accession>
<dbReference type="SUPFAM" id="SSF89796">
    <property type="entry name" value="CoA-transferase family III (CaiB/BaiF)"/>
    <property type="match status" value="1"/>
</dbReference>
<proteinExistence type="predicted"/>
<comment type="caution">
    <text evidence="2">The sequence shown here is derived from an EMBL/GenBank/DDBJ whole genome shotgun (WGS) entry which is preliminary data.</text>
</comment>
<name>A0A9X2PE32_9HYPH</name>